<dbReference type="InterPro" id="IPR002491">
    <property type="entry name" value="ABC_transptr_periplasmic_BD"/>
</dbReference>
<dbReference type="PRINTS" id="PR01715">
    <property type="entry name" value="FERRIBNDNGPP"/>
</dbReference>
<dbReference type="PROSITE" id="PS50983">
    <property type="entry name" value="FE_B12_PBP"/>
    <property type="match status" value="1"/>
</dbReference>
<comment type="caution">
    <text evidence="8">The sequence shown here is derived from an EMBL/GenBank/DDBJ whole genome shotgun (WGS) entry which is preliminary data.</text>
</comment>
<organism evidence="8 9">
    <name type="scientific">Cellulosimicrobium composti</name>
    <dbReference type="NCBI Taxonomy" id="2672572"/>
    <lineage>
        <taxon>Bacteria</taxon>
        <taxon>Bacillati</taxon>
        <taxon>Actinomycetota</taxon>
        <taxon>Actinomycetes</taxon>
        <taxon>Micrococcales</taxon>
        <taxon>Promicromonosporaceae</taxon>
        <taxon>Cellulosimicrobium</taxon>
    </lineage>
</organism>
<evidence type="ECO:0000256" key="2">
    <source>
        <dbReference type="ARBA" id="ARBA00008814"/>
    </source>
</evidence>
<dbReference type="EMBL" id="JAAFAN010000004">
    <property type="protein sequence ID" value="NDO88196.1"/>
    <property type="molecule type" value="Genomic_DNA"/>
</dbReference>
<keyword evidence="3" id="KW-0813">Transport</keyword>
<evidence type="ECO:0000256" key="5">
    <source>
        <dbReference type="SAM" id="MobiDB-lite"/>
    </source>
</evidence>
<dbReference type="Proteomes" id="UP000471672">
    <property type="component" value="Unassembled WGS sequence"/>
</dbReference>
<dbReference type="Pfam" id="PF01497">
    <property type="entry name" value="Peripla_BP_2"/>
    <property type="match status" value="1"/>
</dbReference>
<dbReference type="PANTHER" id="PTHR30532:SF1">
    <property type="entry name" value="IRON(3+)-HYDROXAMATE-BINDING PROTEIN FHUD"/>
    <property type="match status" value="1"/>
</dbReference>
<evidence type="ECO:0000259" key="7">
    <source>
        <dbReference type="PROSITE" id="PS50983"/>
    </source>
</evidence>
<feature type="compositionally biased region" description="Low complexity" evidence="5">
    <location>
        <begin position="37"/>
        <end position="47"/>
    </location>
</feature>
<comment type="subcellular location">
    <subcellularLocation>
        <location evidence="1">Cell envelope</location>
    </subcellularLocation>
</comment>
<feature type="signal peptide" evidence="6">
    <location>
        <begin position="1"/>
        <end position="23"/>
    </location>
</feature>
<sequence length="333" mass="34019">MRSTTRSLAAGALALATALALTACGTTEDPAADDTADGATSDAASGPVTYTDERGEHTLDAPATDVVSLEWGLTENLVALGVEPAGQADVAGYNTWNTVAPIDESTPDVGMRGEPSLDAISALEPDLVVTTTDVPENVIAQIEEVAPVLALRGSDAEDPIGYMRSTVETLGTVTGREDEAAAALETYDTKIAEAAAALDEAGLAGAEFTMADGWIANGAVSIRMYTPGSFFGAIGEELGLVNAWTEGGDPDYGLAQTDVEGLTRLGDVQFLYAASDSEADPFADGLAGNAVWEQLPFVAAGDVHRLPDGIWMFGGPLSAAAYADAVADALSAA</sequence>
<evidence type="ECO:0000313" key="9">
    <source>
        <dbReference type="Proteomes" id="UP000471672"/>
    </source>
</evidence>
<proteinExistence type="inferred from homology"/>
<dbReference type="RefSeq" id="WP_162288923.1">
    <property type="nucleotide sequence ID" value="NZ_JAAFAN010000004.1"/>
</dbReference>
<dbReference type="Gene3D" id="3.40.50.1980">
    <property type="entry name" value="Nitrogenase molybdenum iron protein domain"/>
    <property type="match status" value="2"/>
</dbReference>
<dbReference type="CDD" id="cd01146">
    <property type="entry name" value="FhuD"/>
    <property type="match status" value="1"/>
</dbReference>
<accession>A0ABX0B983</accession>
<dbReference type="PROSITE" id="PS51257">
    <property type="entry name" value="PROKAR_LIPOPROTEIN"/>
    <property type="match status" value="1"/>
</dbReference>
<keyword evidence="9" id="KW-1185">Reference proteome</keyword>
<gene>
    <name evidence="8" type="ORF">GYH36_01710</name>
</gene>
<dbReference type="SUPFAM" id="SSF53807">
    <property type="entry name" value="Helical backbone' metal receptor"/>
    <property type="match status" value="1"/>
</dbReference>
<feature type="chain" id="PRO_5046245962" evidence="6">
    <location>
        <begin position="24"/>
        <end position="333"/>
    </location>
</feature>
<feature type="region of interest" description="Disordered" evidence="5">
    <location>
        <begin position="29"/>
        <end position="59"/>
    </location>
</feature>
<comment type="similarity">
    <text evidence="2">Belongs to the bacterial solute-binding protein 8 family.</text>
</comment>
<evidence type="ECO:0000313" key="8">
    <source>
        <dbReference type="EMBL" id="NDO88196.1"/>
    </source>
</evidence>
<dbReference type="InterPro" id="IPR051313">
    <property type="entry name" value="Bact_iron-sidero_bind"/>
</dbReference>
<protein>
    <submittedName>
        <fullName evidence="8">Iron-siderophore ABC transporter substrate-binding protein</fullName>
    </submittedName>
</protein>
<evidence type="ECO:0000256" key="4">
    <source>
        <dbReference type="ARBA" id="ARBA00022729"/>
    </source>
</evidence>
<dbReference type="PANTHER" id="PTHR30532">
    <property type="entry name" value="IRON III DICITRATE-BINDING PERIPLASMIC PROTEIN"/>
    <property type="match status" value="1"/>
</dbReference>
<evidence type="ECO:0000256" key="3">
    <source>
        <dbReference type="ARBA" id="ARBA00022448"/>
    </source>
</evidence>
<reference evidence="8 9" key="1">
    <citation type="journal article" date="2021" name="Arch. Microbiol.">
        <title>Cellulosimicrobium fucosivorans sp. nov., isolated from San Elijo Lagoon, contains a fucose metabolic pathway linked to carotenoid production.</title>
        <authorList>
            <person name="Aviles F.A."/>
            <person name="Kyndt J.A."/>
        </authorList>
    </citation>
    <scope>NUCLEOTIDE SEQUENCE [LARGE SCALE GENOMIC DNA]</scope>
    <source>
        <strain evidence="8 9">SE3</strain>
    </source>
</reference>
<feature type="domain" description="Fe/B12 periplasmic-binding" evidence="7">
    <location>
        <begin position="65"/>
        <end position="333"/>
    </location>
</feature>
<name>A0ABX0B983_9MICO</name>
<keyword evidence="4 6" id="KW-0732">Signal</keyword>
<evidence type="ECO:0000256" key="6">
    <source>
        <dbReference type="SAM" id="SignalP"/>
    </source>
</evidence>
<evidence type="ECO:0000256" key="1">
    <source>
        <dbReference type="ARBA" id="ARBA00004196"/>
    </source>
</evidence>